<proteinExistence type="predicted"/>
<sequence length="290" mass="32352">MTVWRPKDNKYPIQGREEDIVFQDSSFIPKDARPCRGEDLTVPIDSSVLPDLSVVLVNWALEPHTPMGLDLPVTDTRAPTFMAVLTFSDGGGPGAVKFTLKHDVSFVTSYPCTGPSMARSCAPPQKHTSSTEKIVSRFWSRRTGHRVELFDRLQPPLFVHRFHAPQPDLPAETDNQSPESAPLDFKPLREHPLHVWYNYKIVPATAVFNPNFTDNLLKSPDRYANPDYCRRDHKTTLVLDARGSKDLELLARAWCAAEGCDAVIGRTTRTCLACCIREASGLGIGVVIRV</sequence>
<dbReference type="OrthoDB" id="5420387at2759"/>
<keyword evidence="2" id="KW-1185">Reference proteome</keyword>
<dbReference type="RefSeq" id="XP_033655119.1">
    <property type="nucleotide sequence ID" value="XM_033798162.1"/>
</dbReference>
<reference evidence="1" key="1">
    <citation type="journal article" date="2020" name="Stud. Mycol.">
        <title>101 Dothideomycetes genomes: a test case for predicting lifestyles and emergence of pathogens.</title>
        <authorList>
            <person name="Haridas S."/>
            <person name="Albert R."/>
            <person name="Binder M."/>
            <person name="Bloem J."/>
            <person name="Labutti K."/>
            <person name="Salamov A."/>
            <person name="Andreopoulos B."/>
            <person name="Baker S."/>
            <person name="Barry K."/>
            <person name="Bills G."/>
            <person name="Bluhm B."/>
            <person name="Cannon C."/>
            <person name="Castanera R."/>
            <person name="Culley D."/>
            <person name="Daum C."/>
            <person name="Ezra D."/>
            <person name="Gonzalez J."/>
            <person name="Henrissat B."/>
            <person name="Kuo A."/>
            <person name="Liang C."/>
            <person name="Lipzen A."/>
            <person name="Lutzoni F."/>
            <person name="Magnuson J."/>
            <person name="Mondo S."/>
            <person name="Nolan M."/>
            <person name="Ohm R."/>
            <person name="Pangilinan J."/>
            <person name="Park H.-J."/>
            <person name="Ramirez L."/>
            <person name="Alfaro M."/>
            <person name="Sun H."/>
            <person name="Tritt A."/>
            <person name="Yoshinaga Y."/>
            <person name="Zwiers L.-H."/>
            <person name="Turgeon B."/>
            <person name="Goodwin S."/>
            <person name="Spatafora J."/>
            <person name="Crous P."/>
            <person name="Grigoriev I."/>
        </authorList>
    </citation>
    <scope>NUCLEOTIDE SEQUENCE</scope>
    <source>
        <strain evidence="1">CBS 379.55</strain>
    </source>
</reference>
<evidence type="ECO:0000313" key="1">
    <source>
        <dbReference type="EMBL" id="KAF2277580.1"/>
    </source>
</evidence>
<dbReference type="GeneID" id="54551337"/>
<accession>A0A6A6JLP1</accession>
<dbReference type="AlphaFoldDB" id="A0A6A6JLP1"/>
<gene>
    <name evidence="1" type="ORF">EI97DRAFT_432440</name>
</gene>
<dbReference type="Proteomes" id="UP000800097">
    <property type="component" value="Unassembled WGS sequence"/>
</dbReference>
<organism evidence="1 2">
    <name type="scientific">Westerdykella ornata</name>
    <dbReference type="NCBI Taxonomy" id="318751"/>
    <lineage>
        <taxon>Eukaryota</taxon>
        <taxon>Fungi</taxon>
        <taxon>Dikarya</taxon>
        <taxon>Ascomycota</taxon>
        <taxon>Pezizomycotina</taxon>
        <taxon>Dothideomycetes</taxon>
        <taxon>Pleosporomycetidae</taxon>
        <taxon>Pleosporales</taxon>
        <taxon>Sporormiaceae</taxon>
        <taxon>Westerdykella</taxon>
    </lineage>
</organism>
<dbReference type="PANTHER" id="PTHR42345:SF2">
    <property type="entry name" value="HELICASE-LIKE PROTEIN"/>
    <property type="match status" value="1"/>
</dbReference>
<dbReference type="EMBL" id="ML986490">
    <property type="protein sequence ID" value="KAF2277580.1"/>
    <property type="molecule type" value="Genomic_DNA"/>
</dbReference>
<evidence type="ECO:0000313" key="2">
    <source>
        <dbReference type="Proteomes" id="UP000800097"/>
    </source>
</evidence>
<protein>
    <submittedName>
        <fullName evidence="1">Uncharacterized protein</fullName>
    </submittedName>
</protein>
<name>A0A6A6JLP1_WESOR</name>
<dbReference type="PANTHER" id="PTHR42345">
    <property type="entry name" value="TPR_REGION DOMAIN-CONTAINING PROTEIN"/>
    <property type="match status" value="1"/>
</dbReference>